<feature type="domain" description="Acetyl-coenzyme A synthetase N-terminal" evidence="9">
    <location>
        <begin position="40"/>
        <end position="96"/>
    </location>
</feature>
<keyword evidence="3 6" id="KW-0436">Ligase</keyword>
<dbReference type="PANTHER" id="PTHR24095">
    <property type="entry name" value="ACETYL-COENZYME A SYNTHETASE"/>
    <property type="match status" value="1"/>
</dbReference>
<dbReference type="GO" id="GO:0003987">
    <property type="term" value="F:acetate-CoA ligase activity"/>
    <property type="evidence" value="ECO:0007669"/>
    <property type="project" value="UniProtKB-UniRule"/>
</dbReference>
<dbReference type="Pfam" id="PF16177">
    <property type="entry name" value="ACAS_N"/>
    <property type="match status" value="1"/>
</dbReference>
<dbReference type="NCBIfam" id="TIGR02188">
    <property type="entry name" value="Ac_CoA_lig_AcsA"/>
    <property type="match status" value="1"/>
</dbReference>
<proteinExistence type="inferred from homology"/>
<evidence type="ECO:0000256" key="5">
    <source>
        <dbReference type="ARBA" id="ARBA00022840"/>
    </source>
</evidence>
<evidence type="ECO:0000256" key="4">
    <source>
        <dbReference type="ARBA" id="ARBA00022741"/>
    </source>
</evidence>
<organism evidence="10 11">
    <name type="scientific">Saccharomyces cerevisiae x Saccharomyces kudriavzevii (strain VIN7)</name>
    <name type="common">Yeast</name>
    <dbReference type="NCBI Taxonomy" id="1095631"/>
    <lineage>
        <taxon>Eukaryota</taxon>
        <taxon>Fungi</taxon>
        <taxon>Dikarya</taxon>
        <taxon>Ascomycota</taxon>
        <taxon>Saccharomycotina</taxon>
        <taxon>Saccharomycetes</taxon>
        <taxon>Saccharomycetales</taxon>
        <taxon>Saccharomycetaceae</taxon>
        <taxon>Saccharomyces</taxon>
    </lineage>
</organism>
<evidence type="ECO:0000256" key="6">
    <source>
        <dbReference type="RuleBase" id="RU361147"/>
    </source>
</evidence>
<dbReference type="InterPro" id="IPR045851">
    <property type="entry name" value="AMP-bd_C_sf"/>
</dbReference>
<evidence type="ECO:0000313" key="11">
    <source>
        <dbReference type="Proteomes" id="UP000009009"/>
    </source>
</evidence>
<dbReference type="Gene3D" id="3.40.50.12780">
    <property type="entry name" value="N-terminal domain of ligase-like"/>
    <property type="match status" value="1"/>
</dbReference>
<evidence type="ECO:0000256" key="2">
    <source>
        <dbReference type="ARBA" id="ARBA00006432"/>
    </source>
</evidence>
<evidence type="ECO:0000256" key="1">
    <source>
        <dbReference type="ARBA" id="ARBA00000131"/>
    </source>
</evidence>
<dbReference type="InterPro" id="IPR032387">
    <property type="entry name" value="ACAS_N"/>
</dbReference>
<evidence type="ECO:0000313" key="10">
    <source>
        <dbReference type="EMBL" id="EHN01216.1"/>
    </source>
</evidence>
<reference evidence="10 11" key="1">
    <citation type="journal article" date="2012" name="FEMS Yeast Res.">
        <title>The genome sequence of the wine yeast VIN7 reveals an allotriploid hybrid genome with Saccharomyces cerevisiae and Saccharomyces kudriavzevii origins.</title>
        <authorList>
            <person name="Borneman A.R."/>
            <person name="Desany B.A."/>
            <person name="Riches D."/>
            <person name="Affourtit J.P."/>
            <person name="Forgan A.H."/>
            <person name="Pretorius I.S."/>
            <person name="Egholm M."/>
            <person name="Chambers P.J."/>
        </authorList>
    </citation>
    <scope>NUCLEOTIDE SEQUENCE [LARGE SCALE GENOMIC DNA]</scope>
    <source>
        <strain evidence="10 11">VIN7</strain>
    </source>
</reference>
<dbReference type="HOGENOM" id="CLU_000022_3_6_1"/>
<feature type="domain" description="AMP-dependent synthetase/ligase" evidence="7">
    <location>
        <begin position="98"/>
        <end position="485"/>
    </location>
</feature>
<comment type="catalytic activity">
    <reaction evidence="1 6">
        <text>acetate + ATP + CoA = acetyl-CoA + AMP + diphosphate</text>
        <dbReference type="Rhea" id="RHEA:23176"/>
        <dbReference type="ChEBI" id="CHEBI:30089"/>
        <dbReference type="ChEBI" id="CHEBI:30616"/>
        <dbReference type="ChEBI" id="CHEBI:33019"/>
        <dbReference type="ChEBI" id="CHEBI:57287"/>
        <dbReference type="ChEBI" id="CHEBI:57288"/>
        <dbReference type="ChEBI" id="CHEBI:456215"/>
        <dbReference type="EC" id="6.2.1.1"/>
    </reaction>
</comment>
<keyword evidence="5 6" id="KW-0067">ATP-binding</keyword>
<dbReference type="Pfam" id="PF13193">
    <property type="entry name" value="AMP-binding_C"/>
    <property type="match status" value="1"/>
</dbReference>
<dbReference type="InterPro" id="IPR042099">
    <property type="entry name" value="ANL_N_sf"/>
</dbReference>
<keyword evidence="4 6" id="KW-0547">Nucleotide-binding</keyword>
<dbReference type="GO" id="GO:0005524">
    <property type="term" value="F:ATP binding"/>
    <property type="evidence" value="ECO:0007669"/>
    <property type="project" value="UniProtKB-UniRule"/>
</dbReference>
<evidence type="ECO:0000259" key="9">
    <source>
        <dbReference type="Pfam" id="PF16177"/>
    </source>
</evidence>
<dbReference type="Proteomes" id="UP000009009">
    <property type="component" value="Unassembled WGS sequence"/>
</dbReference>
<dbReference type="FunFam" id="3.40.50.12780:FF:000001">
    <property type="entry name" value="Acetyl-coenzyme A synthetase"/>
    <property type="match status" value="1"/>
</dbReference>
<gene>
    <name evidence="10" type="ORF">VIN7_8691</name>
</gene>
<evidence type="ECO:0000259" key="7">
    <source>
        <dbReference type="Pfam" id="PF00501"/>
    </source>
</evidence>
<dbReference type="CDD" id="cd05966">
    <property type="entry name" value="ACS"/>
    <property type="match status" value="1"/>
</dbReference>
<dbReference type="PROSITE" id="PS00455">
    <property type="entry name" value="AMP_BINDING"/>
    <property type="match status" value="1"/>
</dbReference>
<dbReference type="GO" id="GO:0005829">
    <property type="term" value="C:cytosol"/>
    <property type="evidence" value="ECO:0007669"/>
    <property type="project" value="TreeGrafter"/>
</dbReference>
<dbReference type="SUPFAM" id="SSF56801">
    <property type="entry name" value="Acetyl-CoA synthetase-like"/>
    <property type="match status" value="1"/>
</dbReference>
<dbReference type="InterPro" id="IPR000873">
    <property type="entry name" value="AMP-dep_synth/lig_dom"/>
</dbReference>
<dbReference type="PANTHER" id="PTHR24095:SF245">
    <property type="entry name" value="ACETYL-COENZYME A SYNTHETASE 2"/>
    <property type="match status" value="1"/>
</dbReference>
<dbReference type="EMBL" id="AGVY01000303">
    <property type="protein sequence ID" value="EHN01216.1"/>
    <property type="molecule type" value="Genomic_DNA"/>
</dbReference>
<dbReference type="InterPro" id="IPR011904">
    <property type="entry name" value="Ac_CoA_lig"/>
</dbReference>
<evidence type="ECO:0000259" key="8">
    <source>
        <dbReference type="Pfam" id="PF13193"/>
    </source>
</evidence>
<sequence length="695" mass="76861">MTIKEHKVVHEAHNIKALKAPQHFYNSQPGKGYVTDMQQYQEMYQESINEPEKFFDKMAKEYLHWDAPYSKVKSGSLNNGDVAWFLNGKLNASYNCVDRHAFANPDKPALIYEADDESDNKIITFGELLRKVSQIAGVLKSWGVKKGDTVAIYLPMIPEAVIAMLAVARIGAIHSVVFAGFSAGSLKDRVVDANSKVVITCDEGKRGGKTINTKKIVDEGLNGVDLVSRILVFQRTGTEGVPMKAGRDFWWHEEAAKQRTYLPPVSCDAEDPLFLLYTSGSTGSPKGVVHTTGGYLLGAALTTRYVFDIHPEDVLFTAGDVGWITGHTYALYGPLTLGTATIIFESTPAYPDYGRYWRIIQRHKATHFYVAPTALRLIKRVGEAEIAKYDTSSLRVLGSVGEPISPDLWEWYHDKVGNKNCVICDTMWQTESGSHLIAPLAGAVPTKPGSATVPFFGINACIIDPVTGVELEGNDVEGVLAVKSSWPSMARSVWNHHDRYMDTYLKPYPGHYFTGDGAGRDHDGYYWIRGRVDDVVNVSGHRLSTSEIEASISNHENVSEAAVVGIPDELTGQTVVAYVSLKDGYLQNNAAEGDAEHITPDNLRRELILQVRGEIGPFASPKTIILVRDLPRTRSGKIMRRVLRKVASNEAEQLGDLTTLANSEVVPAIISAVENQFFSTKKEINFENEENFIMK</sequence>
<accession>H0GYA2</accession>
<dbReference type="Pfam" id="PF00501">
    <property type="entry name" value="AMP-binding"/>
    <property type="match status" value="1"/>
</dbReference>
<dbReference type="GO" id="GO:0016208">
    <property type="term" value="F:AMP binding"/>
    <property type="evidence" value="ECO:0007669"/>
    <property type="project" value="InterPro"/>
</dbReference>
<protein>
    <recommendedName>
        <fullName evidence="6">Acetyl-coenzyme A synthetase</fullName>
        <ecNumber evidence="6">6.2.1.1</ecNumber>
    </recommendedName>
</protein>
<dbReference type="OrthoDB" id="1706066at2759"/>
<keyword evidence="11" id="KW-1185">Reference proteome</keyword>
<dbReference type="NCBIfam" id="NF001208">
    <property type="entry name" value="PRK00174.1"/>
    <property type="match status" value="1"/>
</dbReference>
<feature type="domain" description="AMP-binding enzyme C-terminal" evidence="8">
    <location>
        <begin position="547"/>
        <end position="637"/>
    </location>
</feature>
<evidence type="ECO:0000256" key="3">
    <source>
        <dbReference type="ARBA" id="ARBA00022598"/>
    </source>
</evidence>
<comment type="caution">
    <text evidence="10">The sequence shown here is derived from an EMBL/GenBank/DDBJ whole genome shotgun (WGS) entry which is preliminary data.</text>
</comment>
<dbReference type="GO" id="GO:0019427">
    <property type="term" value="P:acetyl-CoA biosynthetic process from acetate"/>
    <property type="evidence" value="ECO:0007669"/>
    <property type="project" value="InterPro"/>
</dbReference>
<dbReference type="EC" id="6.2.1.1" evidence="6"/>
<dbReference type="InterPro" id="IPR020845">
    <property type="entry name" value="AMP-binding_CS"/>
</dbReference>
<dbReference type="InterPro" id="IPR025110">
    <property type="entry name" value="AMP-bd_C"/>
</dbReference>
<dbReference type="PhylomeDB" id="H0GYA2"/>
<comment type="similarity">
    <text evidence="2 6">Belongs to the ATP-dependent AMP-binding enzyme family.</text>
</comment>
<dbReference type="Gene3D" id="3.30.300.30">
    <property type="match status" value="1"/>
</dbReference>
<dbReference type="AlphaFoldDB" id="H0GYA2"/>
<name>H0GYA2_SACCK</name>